<protein>
    <submittedName>
        <fullName evidence="2">Uncharacterized protein</fullName>
    </submittedName>
</protein>
<feature type="region of interest" description="Disordered" evidence="1">
    <location>
        <begin position="1"/>
        <end position="23"/>
    </location>
</feature>
<keyword evidence="3" id="KW-1185">Reference proteome</keyword>
<organism evidence="2 3">
    <name type="scientific">Carnegiea gigantea</name>
    <dbReference type="NCBI Taxonomy" id="171969"/>
    <lineage>
        <taxon>Eukaryota</taxon>
        <taxon>Viridiplantae</taxon>
        <taxon>Streptophyta</taxon>
        <taxon>Embryophyta</taxon>
        <taxon>Tracheophyta</taxon>
        <taxon>Spermatophyta</taxon>
        <taxon>Magnoliopsida</taxon>
        <taxon>eudicotyledons</taxon>
        <taxon>Gunneridae</taxon>
        <taxon>Pentapetalae</taxon>
        <taxon>Caryophyllales</taxon>
        <taxon>Cactineae</taxon>
        <taxon>Cactaceae</taxon>
        <taxon>Cactoideae</taxon>
        <taxon>Echinocereeae</taxon>
        <taxon>Carnegiea</taxon>
    </lineage>
</organism>
<proteinExistence type="predicted"/>
<gene>
    <name evidence="2" type="ORF">Cgig2_010774</name>
</gene>
<dbReference type="Proteomes" id="UP001153076">
    <property type="component" value="Unassembled WGS sequence"/>
</dbReference>
<evidence type="ECO:0000313" key="3">
    <source>
        <dbReference type="Proteomes" id="UP001153076"/>
    </source>
</evidence>
<name>A0A9Q1JPT9_9CARY</name>
<evidence type="ECO:0000313" key="2">
    <source>
        <dbReference type="EMBL" id="KAJ8428770.1"/>
    </source>
</evidence>
<dbReference type="AlphaFoldDB" id="A0A9Q1JPT9"/>
<dbReference type="PANTHER" id="PTHR34835">
    <property type="entry name" value="OS07G0283600 PROTEIN-RELATED"/>
    <property type="match status" value="1"/>
</dbReference>
<comment type="caution">
    <text evidence="2">The sequence shown here is derived from an EMBL/GenBank/DDBJ whole genome shotgun (WGS) entry which is preliminary data.</text>
</comment>
<reference evidence="2" key="1">
    <citation type="submission" date="2022-04" db="EMBL/GenBank/DDBJ databases">
        <title>Carnegiea gigantea Genome sequencing and assembly v2.</title>
        <authorList>
            <person name="Copetti D."/>
            <person name="Sanderson M.J."/>
            <person name="Burquez A."/>
            <person name="Wojciechowski M.F."/>
        </authorList>
    </citation>
    <scope>NUCLEOTIDE SEQUENCE</scope>
    <source>
        <strain evidence="2">SGP5-SGP5p</strain>
        <tissue evidence="2">Aerial part</tissue>
    </source>
</reference>
<dbReference type="PANTHER" id="PTHR34835:SF34">
    <property type="entry name" value="OS08G0555500 PROTEIN"/>
    <property type="match status" value="1"/>
</dbReference>
<dbReference type="OrthoDB" id="1723719at2759"/>
<dbReference type="EMBL" id="JAKOGI010000971">
    <property type="protein sequence ID" value="KAJ8428770.1"/>
    <property type="molecule type" value="Genomic_DNA"/>
</dbReference>
<accession>A0A9Q1JPT9</accession>
<sequence length="386" mass="44512">MIDTGQCRNQTTVNPDSGLLQSNEHLPKKVSTKDNGAMKEGVMEGTQRKGFVQVALDKSKKDIPTFGHRMSISGISYLIERLSYEQYLAVNEIDFGGFWAIRTNVIPKSLGMWLLENYDYCGSFFNLSNHRILEFTKEDVHATLGLPMGPKKVMEGKTCDSCEQYNAILGSWRRRWGTLSGAPKIGKMRDGILDRGDHGDEFKRDFVIYEHVNWVIHKHGQLHLSKAINKLITIPVEGSSVSIPGMWLHTIMSLKVATEFKLIILHMQKGRLEVLFEYDVEEEDLKFWLNREEMMSMAGATEHLECILLDAWCVLMNKEKLKRNSDAPKRMFFSHNKAVDDETTLSAKFKAFIQVVNFEKQRCNWLKFKEMDLEQYLRLLRPIYCA</sequence>
<evidence type="ECO:0000256" key="1">
    <source>
        <dbReference type="SAM" id="MobiDB-lite"/>
    </source>
</evidence>